<accession>A0A2K1ILZ3</accession>
<dbReference type="OrthoDB" id="420076at2759"/>
<keyword evidence="13" id="KW-1185">Reference proteome</keyword>
<dbReference type="InterPro" id="IPR036457">
    <property type="entry name" value="PPM-type-like_dom_sf"/>
</dbReference>
<feature type="domain" description="FHA" evidence="9">
    <location>
        <begin position="178"/>
        <end position="229"/>
    </location>
</feature>
<evidence type="ECO:0000256" key="5">
    <source>
        <dbReference type="ARBA" id="ARBA00022801"/>
    </source>
</evidence>
<dbReference type="Gene3D" id="3.60.40.10">
    <property type="entry name" value="PPM-type phosphatase domain"/>
    <property type="match status" value="1"/>
</dbReference>
<dbReference type="CDD" id="cd00143">
    <property type="entry name" value="PP2Cc"/>
    <property type="match status" value="1"/>
</dbReference>
<dbReference type="InterPro" id="IPR000222">
    <property type="entry name" value="PP2C_BS"/>
</dbReference>
<dbReference type="InterPro" id="IPR015655">
    <property type="entry name" value="PP2C"/>
</dbReference>
<reference evidence="11 13" key="2">
    <citation type="journal article" date="2018" name="Plant J.">
        <title>The Physcomitrella patens chromosome-scale assembly reveals moss genome structure and evolution.</title>
        <authorList>
            <person name="Lang D."/>
            <person name="Ullrich K.K."/>
            <person name="Murat F."/>
            <person name="Fuchs J."/>
            <person name="Jenkins J."/>
            <person name="Haas F.B."/>
            <person name="Piednoel M."/>
            <person name="Gundlach H."/>
            <person name="Van Bel M."/>
            <person name="Meyberg R."/>
            <person name="Vives C."/>
            <person name="Morata J."/>
            <person name="Symeonidi A."/>
            <person name="Hiss M."/>
            <person name="Muchero W."/>
            <person name="Kamisugi Y."/>
            <person name="Saleh O."/>
            <person name="Blanc G."/>
            <person name="Decker E.L."/>
            <person name="van Gessel N."/>
            <person name="Grimwood J."/>
            <person name="Hayes R.D."/>
            <person name="Graham S.W."/>
            <person name="Gunter L.E."/>
            <person name="McDaniel S.F."/>
            <person name="Hoernstein S.N.W."/>
            <person name="Larsson A."/>
            <person name="Li F.W."/>
            <person name="Perroud P.F."/>
            <person name="Phillips J."/>
            <person name="Ranjan P."/>
            <person name="Rokshar D.S."/>
            <person name="Rothfels C.J."/>
            <person name="Schneider L."/>
            <person name="Shu S."/>
            <person name="Stevenson D.W."/>
            <person name="Thummler F."/>
            <person name="Tillich M."/>
            <person name="Villarreal Aguilar J.C."/>
            <person name="Widiez T."/>
            <person name="Wong G.K."/>
            <person name="Wymore A."/>
            <person name="Zhang Y."/>
            <person name="Zimmer A.D."/>
            <person name="Quatrano R.S."/>
            <person name="Mayer K.F.X."/>
            <person name="Goodstein D."/>
            <person name="Casacuberta J.M."/>
            <person name="Vandepoele K."/>
            <person name="Reski R."/>
            <person name="Cuming A.C."/>
            <person name="Tuskan G.A."/>
            <person name="Maumus F."/>
            <person name="Salse J."/>
            <person name="Schmutz J."/>
            <person name="Rensing S.A."/>
        </authorList>
    </citation>
    <scope>NUCLEOTIDE SEQUENCE [LARGE SCALE GENOMIC DNA]</scope>
    <source>
        <strain evidence="12 13">cv. Gransden 2004</strain>
    </source>
</reference>
<dbReference type="PaxDb" id="3218-PP1S162_16V6.1"/>
<dbReference type="SUPFAM" id="SSF81606">
    <property type="entry name" value="PP2C-like"/>
    <property type="match status" value="1"/>
</dbReference>
<evidence type="ECO:0000256" key="4">
    <source>
        <dbReference type="ARBA" id="ARBA00022723"/>
    </source>
</evidence>
<dbReference type="GeneID" id="112275016"/>
<dbReference type="InterPro" id="IPR000253">
    <property type="entry name" value="FHA_dom"/>
</dbReference>
<name>A0A2K1ILZ3_PHYPA</name>
<dbReference type="PROSITE" id="PS01032">
    <property type="entry name" value="PPM_1"/>
    <property type="match status" value="1"/>
</dbReference>
<protein>
    <recommendedName>
        <fullName evidence="3">protein-serine/threonine phosphatase</fullName>
        <ecNumber evidence="3">3.1.3.16</ecNumber>
    </recommendedName>
</protein>
<dbReference type="GO" id="GO:0046872">
    <property type="term" value="F:metal ion binding"/>
    <property type="evidence" value="ECO:0007669"/>
    <property type="project" value="UniProtKB-KW"/>
</dbReference>
<dbReference type="PROSITE" id="PS50006">
    <property type="entry name" value="FHA_DOMAIN"/>
    <property type="match status" value="1"/>
</dbReference>
<dbReference type="EC" id="3.1.3.16" evidence="3"/>
<dbReference type="FunFam" id="3.60.40.10:FF:000047">
    <property type="entry name" value="Protein phosphatase 2C 70"/>
    <property type="match status" value="1"/>
</dbReference>
<organism evidence="11">
    <name type="scientific">Physcomitrium patens</name>
    <name type="common">Spreading-leaved earth moss</name>
    <name type="synonym">Physcomitrella patens</name>
    <dbReference type="NCBI Taxonomy" id="3218"/>
    <lineage>
        <taxon>Eukaryota</taxon>
        <taxon>Viridiplantae</taxon>
        <taxon>Streptophyta</taxon>
        <taxon>Embryophyta</taxon>
        <taxon>Bryophyta</taxon>
        <taxon>Bryophytina</taxon>
        <taxon>Bryopsida</taxon>
        <taxon>Funariidae</taxon>
        <taxon>Funariales</taxon>
        <taxon>Funariaceae</taxon>
        <taxon>Physcomitrium</taxon>
    </lineage>
</organism>
<sequence length="568" mass="61395">MWGLGVRTTRRAGVDVGGDGKMEVTKVLFCGGLAVVVAYGIYSCTCRLRHRQLRSYHEPACDNHSPTVQRPKDLLQPLLEGSDAAVGLGHTWRGSRGSNPVPDLERGLETAVTVESDYLNDPERSVRKEVPTAGEVPKARAASSNLGLPYYKIQLEVVAGPVAGLRAEKQVVGSNAVLTIGRMPQNDLVLNDPEVSGKHIVISWNAKLSKWELVDMGSLNGTLVNSRPASVSHKANSIVRQRGRPTPLSNGDTITLGSSSNVLVRISASHLSIASAPFEVGVASDPMSHRRGGRPLPMEDVCLCEWPLRDTHEIPFGIFCVFDGHGGSAAAETASRLMPQKMAELLAVEETRKGVLTNNEASSVLRTAFRNVEEALDFPYEGCTATVLLMWPDATSGFVAQCANVGDSHCIVSNGDQQLLMTEDHRVTCKEERLRLLESGKQLKEGENRLAGMNIARALGDKFLKEEESAFSAEPFISNVFRLSGDGLGLVVMASDGLWDVLSPRRALQLAAETRDRIAEGGVKSSHSSAQGIAKLLVDQAREKRTKDNTSVIILDFASKSKSSFHTL</sequence>
<dbReference type="GO" id="GO:0004722">
    <property type="term" value="F:protein serine/threonine phosphatase activity"/>
    <property type="evidence" value="ECO:0000318"/>
    <property type="project" value="GO_Central"/>
</dbReference>
<reference evidence="11 13" key="1">
    <citation type="journal article" date="2008" name="Science">
        <title>The Physcomitrella genome reveals evolutionary insights into the conquest of land by plants.</title>
        <authorList>
            <person name="Rensing S."/>
            <person name="Lang D."/>
            <person name="Zimmer A."/>
            <person name="Terry A."/>
            <person name="Salamov A."/>
            <person name="Shapiro H."/>
            <person name="Nishiyama T."/>
            <person name="Perroud P.-F."/>
            <person name="Lindquist E."/>
            <person name="Kamisugi Y."/>
            <person name="Tanahashi T."/>
            <person name="Sakakibara K."/>
            <person name="Fujita T."/>
            <person name="Oishi K."/>
            <person name="Shin-I T."/>
            <person name="Kuroki Y."/>
            <person name="Toyoda A."/>
            <person name="Suzuki Y."/>
            <person name="Hashimoto A."/>
            <person name="Yamaguchi K."/>
            <person name="Sugano A."/>
            <person name="Kohara Y."/>
            <person name="Fujiyama A."/>
            <person name="Anterola A."/>
            <person name="Aoki S."/>
            <person name="Ashton N."/>
            <person name="Barbazuk W.B."/>
            <person name="Barker E."/>
            <person name="Bennetzen J."/>
            <person name="Bezanilla M."/>
            <person name="Blankenship R."/>
            <person name="Cho S.H."/>
            <person name="Dutcher S."/>
            <person name="Estelle M."/>
            <person name="Fawcett J.A."/>
            <person name="Gundlach H."/>
            <person name="Hanada K."/>
            <person name="Heyl A."/>
            <person name="Hicks K.A."/>
            <person name="Hugh J."/>
            <person name="Lohr M."/>
            <person name="Mayer K."/>
            <person name="Melkozernov A."/>
            <person name="Murata T."/>
            <person name="Nelson D."/>
            <person name="Pils B."/>
            <person name="Prigge M."/>
            <person name="Reiss B."/>
            <person name="Renner T."/>
            <person name="Rombauts S."/>
            <person name="Rushton P."/>
            <person name="Sanderfoot A."/>
            <person name="Schween G."/>
            <person name="Shiu S.-H."/>
            <person name="Stueber K."/>
            <person name="Theodoulou F.L."/>
            <person name="Tu H."/>
            <person name="Van de Peer Y."/>
            <person name="Verrier P.J."/>
            <person name="Waters E."/>
            <person name="Wood A."/>
            <person name="Yang L."/>
            <person name="Cove D."/>
            <person name="Cuming A."/>
            <person name="Hasebe M."/>
            <person name="Lucas S."/>
            <person name="Mishler D.B."/>
            <person name="Reski R."/>
            <person name="Grigoriev I."/>
            <person name="Quatrano R.S."/>
            <person name="Boore J.L."/>
        </authorList>
    </citation>
    <scope>NUCLEOTIDE SEQUENCE [LARGE SCALE GENOMIC DNA]</scope>
    <source>
        <strain evidence="12 13">cv. Gransden 2004</strain>
    </source>
</reference>
<dbReference type="AlphaFoldDB" id="A0A2K1ILZ3"/>
<dbReference type="SUPFAM" id="SSF49879">
    <property type="entry name" value="SMAD/FHA domain"/>
    <property type="match status" value="1"/>
</dbReference>
<keyword evidence="6" id="KW-0460">Magnesium</keyword>
<feature type="domain" description="PPM-type phosphatase" evidence="10">
    <location>
        <begin position="279"/>
        <end position="557"/>
    </location>
</feature>
<evidence type="ECO:0000313" key="12">
    <source>
        <dbReference type="EnsemblPlants" id="Pp3c22_2480V3.1"/>
    </source>
</evidence>
<dbReference type="Gene3D" id="2.60.200.20">
    <property type="match status" value="1"/>
</dbReference>
<dbReference type="InterPro" id="IPR001932">
    <property type="entry name" value="PPM-type_phosphatase-like_dom"/>
</dbReference>
<dbReference type="PROSITE" id="PS51746">
    <property type="entry name" value="PPM_2"/>
    <property type="match status" value="1"/>
</dbReference>
<evidence type="ECO:0000256" key="2">
    <source>
        <dbReference type="ARBA" id="ARBA00001946"/>
    </source>
</evidence>
<keyword evidence="5" id="KW-0378">Hydrolase</keyword>
<keyword evidence="7" id="KW-0904">Protein phosphatase</keyword>
<evidence type="ECO:0000256" key="1">
    <source>
        <dbReference type="ARBA" id="ARBA00001936"/>
    </source>
</evidence>
<evidence type="ECO:0000256" key="3">
    <source>
        <dbReference type="ARBA" id="ARBA00013081"/>
    </source>
</evidence>
<comment type="cofactor">
    <cofactor evidence="1">
        <name>Mn(2+)</name>
        <dbReference type="ChEBI" id="CHEBI:29035"/>
    </cofactor>
</comment>
<dbReference type="EMBL" id="ABEU02000022">
    <property type="protein sequence ID" value="PNR30299.1"/>
    <property type="molecule type" value="Genomic_DNA"/>
</dbReference>
<gene>
    <name evidence="12" type="primary">LOC112275016</name>
    <name evidence="11" type="ORF">PHYPA_026615</name>
</gene>
<dbReference type="EnsemblPlants" id="Pp3c22_2480V3.2">
    <property type="protein sequence ID" value="Pp3c22_2480V3.2"/>
    <property type="gene ID" value="Pp3c22_2480"/>
</dbReference>
<comment type="cofactor">
    <cofactor evidence="2">
        <name>Mg(2+)</name>
        <dbReference type="ChEBI" id="CHEBI:18420"/>
    </cofactor>
</comment>
<evidence type="ECO:0000256" key="6">
    <source>
        <dbReference type="ARBA" id="ARBA00022842"/>
    </source>
</evidence>
<evidence type="ECO:0000256" key="7">
    <source>
        <dbReference type="ARBA" id="ARBA00022912"/>
    </source>
</evidence>
<dbReference type="Proteomes" id="UP000006727">
    <property type="component" value="Chromosome 22"/>
</dbReference>
<dbReference type="Gramene" id="Pp3c22_2480V3.1">
    <property type="protein sequence ID" value="Pp3c22_2480V3.1"/>
    <property type="gene ID" value="Pp3c22_2480"/>
</dbReference>
<keyword evidence="4" id="KW-0479">Metal-binding</keyword>
<dbReference type="FunCoup" id="A0A2K1ILZ3">
    <property type="interactions" value="1988"/>
</dbReference>
<dbReference type="InterPro" id="IPR008984">
    <property type="entry name" value="SMAD_FHA_dom_sf"/>
</dbReference>
<dbReference type="CDD" id="cd22678">
    <property type="entry name" value="FHA_PP2C70-like"/>
    <property type="match status" value="1"/>
</dbReference>
<evidence type="ECO:0000313" key="11">
    <source>
        <dbReference type="EMBL" id="PNR30299.1"/>
    </source>
</evidence>
<keyword evidence="8" id="KW-0464">Manganese</keyword>
<dbReference type="Pfam" id="PF00481">
    <property type="entry name" value="PP2C"/>
    <property type="match status" value="1"/>
</dbReference>
<proteinExistence type="predicted"/>
<evidence type="ECO:0000259" key="9">
    <source>
        <dbReference type="PROSITE" id="PS50006"/>
    </source>
</evidence>
<dbReference type="FunFam" id="2.60.200.20:FF:000123">
    <property type="entry name" value="Predicted protein"/>
    <property type="match status" value="1"/>
</dbReference>
<dbReference type="EnsemblPlants" id="Pp3c22_2480V3.1">
    <property type="protein sequence ID" value="Pp3c22_2480V3.1"/>
    <property type="gene ID" value="Pp3c22_2480"/>
</dbReference>
<dbReference type="PANTHER" id="PTHR13832:SF643">
    <property type="entry name" value="PROTEIN PHOSPHATASE 2C-RELATED"/>
    <property type="match status" value="1"/>
</dbReference>
<dbReference type="RefSeq" id="XP_024360702.1">
    <property type="nucleotide sequence ID" value="XM_024504934.2"/>
</dbReference>
<dbReference type="PANTHER" id="PTHR13832">
    <property type="entry name" value="PROTEIN PHOSPHATASE 2C"/>
    <property type="match status" value="1"/>
</dbReference>
<evidence type="ECO:0000256" key="8">
    <source>
        <dbReference type="ARBA" id="ARBA00023211"/>
    </source>
</evidence>
<dbReference type="Pfam" id="PF00498">
    <property type="entry name" value="FHA"/>
    <property type="match status" value="1"/>
</dbReference>
<evidence type="ECO:0000259" key="10">
    <source>
        <dbReference type="PROSITE" id="PS51746"/>
    </source>
</evidence>
<dbReference type="SMART" id="SM00240">
    <property type="entry name" value="FHA"/>
    <property type="match status" value="1"/>
</dbReference>
<dbReference type="KEGG" id="ppp:112275016"/>
<dbReference type="SMART" id="SM00332">
    <property type="entry name" value="PP2Cc"/>
    <property type="match status" value="1"/>
</dbReference>
<dbReference type="GO" id="GO:0007165">
    <property type="term" value="P:signal transduction"/>
    <property type="evidence" value="ECO:0000318"/>
    <property type="project" value="GO_Central"/>
</dbReference>
<dbReference type="Gramene" id="Pp3c22_2480V3.2">
    <property type="protein sequence ID" value="Pp3c22_2480V3.2"/>
    <property type="gene ID" value="Pp3c22_2480"/>
</dbReference>
<dbReference type="SMART" id="SM00331">
    <property type="entry name" value="PP2C_SIG"/>
    <property type="match status" value="1"/>
</dbReference>
<evidence type="ECO:0000313" key="13">
    <source>
        <dbReference type="Proteomes" id="UP000006727"/>
    </source>
</evidence>
<reference evidence="12" key="3">
    <citation type="submission" date="2020-12" db="UniProtKB">
        <authorList>
            <consortium name="EnsemblPlants"/>
        </authorList>
    </citation>
    <scope>IDENTIFICATION</scope>
</reference>